<gene>
    <name evidence="3" type="ORF">MLD63_06900</name>
</gene>
<comment type="caution">
    <text evidence="3">The sequence shown here is derived from an EMBL/GenBank/DDBJ whole genome shotgun (WGS) entry which is preliminary data.</text>
</comment>
<accession>A0ABT1MRK2</accession>
<sequence length="1078" mass="121264">MITPTCQQIEALVSSEHFDPEWYRQQNPEVDALKMDPALHYLIYGHRLGRDPGPEFSTEFVRRAFRLKPSQEPIAWIARETQKNGSIPEPRREKIIDGASAVALMGDQNRAIALAVQYLPDDLAYTVEILRANAAVRADDDEAWLHHVNAYLAHFDVAPVHLKPGPESRFMRLSAPKPDPVKGGSRVSVIMPAWNASRTIEHAAQSILQQSWRNLELLIVDDRSDDDTWDVIQRIAKRDSRVRALRNEVNVGPYVSKNIALTMATGDWITGHDADDWALPTRIERHVRTALKRGLKASVTYMLRTREDGQATHLNGITKFCLDGVARRASISCLFERDTLRSRLGFWDSVRYGGDSEMIARAEAFLGEEFAFLPEVGMFCLNHASSLTNSETSGVANVGMAPSRFAYKSCWKDLYVPGMAPTLAYLPFPQQELRHDTPKEMRVPLADVQTNLDNIATARSTSAKENTSLDNLEDPVTPANHVAVRGPGVTAPTPAYENGPVSPTKPQAFDADVANTSRVADLNFENFHFRRADGKPFRILARGDCTSFRTVHLNKHLFPDGVTFIQAQKSPFIMVNEAMDGVSVTHDELRRISEISNMPNVLQRHYQGQADREILEAQDADLIIIDTWADLNFELWRSNDEGWTLWIHPKFLRDPVRFRETHTNIGRRSLEQSVTDAKQLVQNLRIKNPEVPTLILNQQIDYYPKMESRREYYRFGEALMERLDGSWFGGVIPRHDLQTADMDSCGPGNTLHFQGSTYLRMVKSALKAGMIDHFTKSSVHSATPSKCHLGSAAKPAENADNASPSTQSELSAITTEKVPFAHDNPANEPYPIRQIVVPSAAQKTLENYIITSPNAAPPRWTPVVIKISRGDYANWEKRINKRYNRVRMKRRSQREGHTVSRFNPRLYIPDMHTIHHSSKERSGGQMRGNYLRTIGEMGGAPTQYIAPVEPEVATDWLQCFGVFKPLPSHKQGSVEVGQQLLSYISVRRMGDIMLYSQLMGHDEHLAEGVMYHAHFHIVEEAMDSGDPIYDGVKFIMYGGIGNGGPGLWQWKRTVGFTPMRLVSFPLEHVDSLGSAGAD</sequence>
<dbReference type="Pfam" id="PF00535">
    <property type="entry name" value="Glycos_transf_2"/>
    <property type="match status" value="1"/>
</dbReference>
<evidence type="ECO:0000313" key="4">
    <source>
        <dbReference type="Proteomes" id="UP001203945"/>
    </source>
</evidence>
<reference evidence="3 4" key="1">
    <citation type="submission" date="2022-03" db="EMBL/GenBank/DDBJ databases">
        <authorList>
            <person name="He Y."/>
        </authorList>
    </citation>
    <scope>NUCLEOTIDE SEQUENCE [LARGE SCALE GENOMIC DNA]</scope>
    <source>
        <strain evidence="3 4">TK19116</strain>
    </source>
</reference>
<dbReference type="CDD" id="cd00761">
    <property type="entry name" value="Glyco_tranf_GTA_type"/>
    <property type="match status" value="1"/>
</dbReference>
<dbReference type="SUPFAM" id="SSF53448">
    <property type="entry name" value="Nucleotide-diphospho-sugar transferases"/>
    <property type="match status" value="1"/>
</dbReference>
<feature type="compositionally biased region" description="Polar residues" evidence="1">
    <location>
        <begin position="800"/>
        <end position="810"/>
    </location>
</feature>
<dbReference type="InterPro" id="IPR001173">
    <property type="entry name" value="Glyco_trans_2-like"/>
</dbReference>
<dbReference type="Proteomes" id="UP001203945">
    <property type="component" value="Unassembled WGS sequence"/>
</dbReference>
<evidence type="ECO:0000256" key="1">
    <source>
        <dbReference type="SAM" id="MobiDB-lite"/>
    </source>
</evidence>
<feature type="domain" description="Glycosyltransferase 2-like" evidence="2">
    <location>
        <begin position="188"/>
        <end position="295"/>
    </location>
</feature>
<dbReference type="InterPro" id="IPR050834">
    <property type="entry name" value="Glycosyltransf_2"/>
</dbReference>
<dbReference type="Gene3D" id="3.90.550.10">
    <property type="entry name" value="Spore Coat Polysaccharide Biosynthesis Protein SpsA, Chain A"/>
    <property type="match status" value="1"/>
</dbReference>
<keyword evidence="4" id="KW-1185">Reference proteome</keyword>
<dbReference type="PANTHER" id="PTHR43685:SF2">
    <property type="entry name" value="GLYCOSYLTRANSFERASE 2-LIKE DOMAIN-CONTAINING PROTEIN"/>
    <property type="match status" value="1"/>
</dbReference>
<dbReference type="EMBL" id="JAKZEU010000002">
    <property type="protein sequence ID" value="MCQ0970146.1"/>
    <property type="molecule type" value="Genomic_DNA"/>
</dbReference>
<evidence type="ECO:0000313" key="3">
    <source>
        <dbReference type="EMBL" id="MCQ0970146.1"/>
    </source>
</evidence>
<dbReference type="InterPro" id="IPR029044">
    <property type="entry name" value="Nucleotide-diphossugar_trans"/>
</dbReference>
<dbReference type="RefSeq" id="WP_255329138.1">
    <property type="nucleotide sequence ID" value="NZ_JAKZEU010000002.1"/>
</dbReference>
<proteinExistence type="predicted"/>
<feature type="region of interest" description="Disordered" evidence="1">
    <location>
        <begin position="785"/>
        <end position="810"/>
    </location>
</feature>
<dbReference type="PANTHER" id="PTHR43685">
    <property type="entry name" value="GLYCOSYLTRANSFERASE"/>
    <property type="match status" value="1"/>
</dbReference>
<evidence type="ECO:0000259" key="2">
    <source>
        <dbReference type="Pfam" id="PF00535"/>
    </source>
</evidence>
<protein>
    <submittedName>
        <fullName evidence="3">Glycosyltransferase family 2 protein</fullName>
    </submittedName>
</protein>
<organism evidence="3 4">
    <name type="scientific">Paracoccus albicereus</name>
    <dbReference type="NCBI Taxonomy" id="2922394"/>
    <lineage>
        <taxon>Bacteria</taxon>
        <taxon>Pseudomonadati</taxon>
        <taxon>Pseudomonadota</taxon>
        <taxon>Alphaproteobacteria</taxon>
        <taxon>Rhodobacterales</taxon>
        <taxon>Paracoccaceae</taxon>
        <taxon>Paracoccus</taxon>
    </lineage>
</organism>
<name>A0ABT1MRK2_9RHOB</name>